<keyword evidence="3" id="KW-1185">Reference proteome</keyword>
<keyword evidence="1" id="KW-1133">Transmembrane helix</keyword>
<proteinExistence type="predicted"/>
<sequence>MPNDEKFYTHLIVVLGQITTAAMVIPLVVAVARWRLLTSPLRIFFWSRLALVVSASFELLFIEVVTRYQDFWVPYLNKWQISDTNFLQITSQLPTFLLIGWFYSSLLSTYEKKAYNIVWLISIGLALTAVINYLFIEGFRVHGTLNPLMLSLFLISIPMIYLFFLAKTPFGIPLSKTPYFWISVGILLVNLLSLFFSTTGNKLYLTDYVLYAKFLIARNAISVLAQFIFAYAFYQAKYARLIHLSDSPIN</sequence>
<dbReference type="EMBL" id="CP030850">
    <property type="protein sequence ID" value="AXE19109.1"/>
    <property type="molecule type" value="Genomic_DNA"/>
</dbReference>
<evidence type="ECO:0000256" key="1">
    <source>
        <dbReference type="SAM" id="Phobius"/>
    </source>
</evidence>
<dbReference type="AlphaFoldDB" id="A0A344TKD8"/>
<reference evidence="2 3" key="1">
    <citation type="submission" date="2018-07" db="EMBL/GenBank/DDBJ databases">
        <title>Genome sequencing of Runella.</title>
        <authorList>
            <person name="Baek M.-G."/>
            <person name="Yi H."/>
        </authorList>
    </citation>
    <scope>NUCLEOTIDE SEQUENCE [LARGE SCALE GENOMIC DNA]</scope>
    <source>
        <strain evidence="2 3">HYN0085</strain>
    </source>
</reference>
<feature type="transmembrane region" description="Helical" evidence="1">
    <location>
        <begin position="43"/>
        <end position="65"/>
    </location>
</feature>
<protein>
    <submittedName>
        <fullName evidence="2">Uncharacterized protein</fullName>
    </submittedName>
</protein>
<feature type="transmembrane region" description="Helical" evidence="1">
    <location>
        <begin position="85"/>
        <end position="103"/>
    </location>
</feature>
<keyword evidence="1" id="KW-0472">Membrane</keyword>
<name>A0A344TKD8_9BACT</name>
<feature type="transmembrane region" description="Helical" evidence="1">
    <location>
        <begin position="12"/>
        <end position="31"/>
    </location>
</feature>
<evidence type="ECO:0000313" key="3">
    <source>
        <dbReference type="Proteomes" id="UP000251993"/>
    </source>
</evidence>
<dbReference type="Proteomes" id="UP000251993">
    <property type="component" value="Chromosome"/>
</dbReference>
<dbReference type="OrthoDB" id="948749at2"/>
<feature type="transmembrane region" description="Helical" evidence="1">
    <location>
        <begin position="148"/>
        <end position="166"/>
    </location>
</feature>
<evidence type="ECO:0000313" key="2">
    <source>
        <dbReference type="EMBL" id="AXE19109.1"/>
    </source>
</evidence>
<feature type="transmembrane region" description="Helical" evidence="1">
    <location>
        <begin position="208"/>
        <end position="234"/>
    </location>
</feature>
<gene>
    <name evidence="2" type="ORF">DR864_15800</name>
</gene>
<dbReference type="KEGG" id="run:DR864_15800"/>
<feature type="transmembrane region" description="Helical" evidence="1">
    <location>
        <begin position="178"/>
        <end position="196"/>
    </location>
</feature>
<accession>A0A344TKD8</accession>
<dbReference type="RefSeq" id="WP_114067892.1">
    <property type="nucleotide sequence ID" value="NZ_CP030850.1"/>
</dbReference>
<organism evidence="2 3">
    <name type="scientific">Runella rosea</name>
    <dbReference type="NCBI Taxonomy" id="2259595"/>
    <lineage>
        <taxon>Bacteria</taxon>
        <taxon>Pseudomonadati</taxon>
        <taxon>Bacteroidota</taxon>
        <taxon>Cytophagia</taxon>
        <taxon>Cytophagales</taxon>
        <taxon>Spirosomataceae</taxon>
        <taxon>Runella</taxon>
    </lineage>
</organism>
<feature type="transmembrane region" description="Helical" evidence="1">
    <location>
        <begin position="115"/>
        <end position="136"/>
    </location>
</feature>
<keyword evidence="1" id="KW-0812">Transmembrane</keyword>